<comment type="caution">
    <text evidence="2">The sequence shown here is derived from an EMBL/GenBank/DDBJ whole genome shotgun (WGS) entry which is preliminary data.</text>
</comment>
<sequence>MGGWNLPAPDTQRVQDAPGSDDGTARTVRMVVDAENWLRPVVVYDEAAILRAYAAALEKPR</sequence>
<dbReference type="RefSeq" id="WP_147288965.1">
    <property type="nucleotide sequence ID" value="NZ_QQAZ01000005.1"/>
</dbReference>
<name>A0A370H3T6_9NOCA</name>
<reference evidence="2 3" key="1">
    <citation type="submission" date="2018-07" db="EMBL/GenBank/DDBJ databases">
        <title>Genomic Encyclopedia of Type Strains, Phase IV (KMG-IV): sequencing the most valuable type-strain genomes for metagenomic binning, comparative biology and taxonomic classification.</title>
        <authorList>
            <person name="Goeker M."/>
        </authorList>
    </citation>
    <scope>NUCLEOTIDE SEQUENCE [LARGE SCALE GENOMIC DNA]</scope>
    <source>
        <strain evidence="2 3">DSM 44952</strain>
    </source>
</reference>
<feature type="region of interest" description="Disordered" evidence="1">
    <location>
        <begin position="1"/>
        <end position="24"/>
    </location>
</feature>
<dbReference type="EMBL" id="QQAZ01000005">
    <property type="protein sequence ID" value="RDI50554.1"/>
    <property type="molecule type" value="Genomic_DNA"/>
</dbReference>
<gene>
    <name evidence="2" type="ORF">DFR68_10530</name>
</gene>
<keyword evidence="3" id="KW-1185">Reference proteome</keyword>
<organism evidence="2 3">
    <name type="scientific">Nocardia mexicana</name>
    <dbReference type="NCBI Taxonomy" id="279262"/>
    <lineage>
        <taxon>Bacteria</taxon>
        <taxon>Bacillati</taxon>
        <taxon>Actinomycetota</taxon>
        <taxon>Actinomycetes</taxon>
        <taxon>Mycobacteriales</taxon>
        <taxon>Nocardiaceae</taxon>
        <taxon>Nocardia</taxon>
    </lineage>
</organism>
<protein>
    <submittedName>
        <fullName evidence="2">Uncharacterized protein</fullName>
    </submittedName>
</protein>
<evidence type="ECO:0000313" key="2">
    <source>
        <dbReference type="EMBL" id="RDI50554.1"/>
    </source>
</evidence>
<dbReference type="OrthoDB" id="9758923at2"/>
<accession>A0A370H3T6</accession>
<dbReference type="Proteomes" id="UP000255355">
    <property type="component" value="Unassembled WGS sequence"/>
</dbReference>
<dbReference type="AlphaFoldDB" id="A0A370H3T6"/>
<evidence type="ECO:0000313" key="3">
    <source>
        <dbReference type="Proteomes" id="UP000255355"/>
    </source>
</evidence>
<proteinExistence type="predicted"/>
<evidence type="ECO:0000256" key="1">
    <source>
        <dbReference type="SAM" id="MobiDB-lite"/>
    </source>
</evidence>